<feature type="non-terminal residue" evidence="1">
    <location>
        <position position="118"/>
    </location>
</feature>
<dbReference type="Proteomes" id="UP000027265">
    <property type="component" value="Unassembled WGS sequence"/>
</dbReference>
<dbReference type="AlphaFoldDB" id="A0A067PZ13"/>
<sequence length="118" mass="13886">PVATTLPEKYQIVQRAHPDPLAGMPELPTHPPDFMPGVRYTQERYEAMPLRDDGFLWPEEVKLVHWLIKAQELAFAWMPEERGRFDEKYFDPIVIPTIEHIPWVEKNIPILPGIYQRV</sequence>
<protein>
    <submittedName>
        <fullName evidence="1">Uncharacterized protein</fullName>
    </submittedName>
</protein>
<feature type="non-terminal residue" evidence="1">
    <location>
        <position position="1"/>
    </location>
</feature>
<dbReference type="OrthoDB" id="5599163at2759"/>
<dbReference type="HOGENOM" id="CLU_092523_1_0_1"/>
<proteinExistence type="predicted"/>
<reference evidence="2" key="1">
    <citation type="journal article" date="2014" name="Proc. Natl. Acad. Sci. U.S.A.">
        <title>Extensive sampling of basidiomycete genomes demonstrates inadequacy of the white-rot/brown-rot paradigm for wood decay fungi.</title>
        <authorList>
            <person name="Riley R."/>
            <person name="Salamov A.A."/>
            <person name="Brown D.W."/>
            <person name="Nagy L.G."/>
            <person name="Floudas D."/>
            <person name="Held B.W."/>
            <person name="Levasseur A."/>
            <person name="Lombard V."/>
            <person name="Morin E."/>
            <person name="Otillar R."/>
            <person name="Lindquist E.A."/>
            <person name="Sun H."/>
            <person name="LaButti K.M."/>
            <person name="Schmutz J."/>
            <person name="Jabbour D."/>
            <person name="Luo H."/>
            <person name="Baker S.E."/>
            <person name="Pisabarro A.G."/>
            <person name="Walton J.D."/>
            <person name="Blanchette R.A."/>
            <person name="Henrissat B."/>
            <person name="Martin F."/>
            <person name="Cullen D."/>
            <person name="Hibbett D.S."/>
            <person name="Grigoriev I.V."/>
        </authorList>
    </citation>
    <scope>NUCLEOTIDE SEQUENCE [LARGE SCALE GENOMIC DNA]</scope>
    <source>
        <strain evidence="2">MUCL 33604</strain>
    </source>
</reference>
<dbReference type="EMBL" id="KL197722">
    <property type="protein sequence ID" value="KDQ56492.1"/>
    <property type="molecule type" value="Genomic_DNA"/>
</dbReference>
<dbReference type="InParanoid" id="A0A067PZ13"/>
<gene>
    <name evidence="1" type="ORF">JAAARDRAFT_88502</name>
</gene>
<keyword evidence="2" id="KW-1185">Reference proteome</keyword>
<evidence type="ECO:0000313" key="2">
    <source>
        <dbReference type="Proteomes" id="UP000027265"/>
    </source>
</evidence>
<accession>A0A067PZ13</accession>
<organism evidence="1 2">
    <name type="scientific">Jaapia argillacea MUCL 33604</name>
    <dbReference type="NCBI Taxonomy" id="933084"/>
    <lineage>
        <taxon>Eukaryota</taxon>
        <taxon>Fungi</taxon>
        <taxon>Dikarya</taxon>
        <taxon>Basidiomycota</taxon>
        <taxon>Agaricomycotina</taxon>
        <taxon>Agaricomycetes</taxon>
        <taxon>Agaricomycetidae</taxon>
        <taxon>Jaapiales</taxon>
        <taxon>Jaapiaceae</taxon>
        <taxon>Jaapia</taxon>
    </lineage>
</organism>
<name>A0A067PZ13_9AGAM</name>
<evidence type="ECO:0000313" key="1">
    <source>
        <dbReference type="EMBL" id="KDQ56492.1"/>
    </source>
</evidence>